<organism evidence="12 13">
    <name type="scientific">Hyaloscypha hepaticicola</name>
    <dbReference type="NCBI Taxonomy" id="2082293"/>
    <lineage>
        <taxon>Eukaryota</taxon>
        <taxon>Fungi</taxon>
        <taxon>Dikarya</taxon>
        <taxon>Ascomycota</taxon>
        <taxon>Pezizomycotina</taxon>
        <taxon>Leotiomycetes</taxon>
        <taxon>Helotiales</taxon>
        <taxon>Hyaloscyphaceae</taxon>
        <taxon>Hyaloscypha</taxon>
    </lineage>
</organism>
<keyword evidence="3" id="KW-0158">Chromosome</keyword>
<reference evidence="12" key="1">
    <citation type="submission" date="2016-05" db="EMBL/GenBank/DDBJ databases">
        <title>A degradative enzymes factory behind the ericoid mycorrhizal symbiosis.</title>
        <authorList>
            <consortium name="DOE Joint Genome Institute"/>
            <person name="Martino E."/>
            <person name="Morin E."/>
            <person name="Grelet G."/>
            <person name="Kuo A."/>
            <person name="Kohler A."/>
            <person name="Daghino S."/>
            <person name="Barry K."/>
            <person name="Choi C."/>
            <person name="Cichocki N."/>
            <person name="Clum A."/>
            <person name="Copeland A."/>
            <person name="Hainaut M."/>
            <person name="Haridas S."/>
            <person name="Labutti K."/>
            <person name="Lindquist E."/>
            <person name="Lipzen A."/>
            <person name="Khouja H.-R."/>
            <person name="Murat C."/>
            <person name="Ohm R."/>
            <person name="Olson A."/>
            <person name="Spatafora J."/>
            <person name="Veneault-Fourrey C."/>
            <person name="Henrissat B."/>
            <person name="Grigoriev I."/>
            <person name="Martin F."/>
            <person name="Perotto S."/>
        </authorList>
    </citation>
    <scope>NUCLEOTIDE SEQUENCE [LARGE SCALE GENOMIC DNA]</scope>
    <source>
        <strain evidence="12">UAMH 7357</strain>
    </source>
</reference>
<keyword evidence="5" id="KW-0498">Mitosis</keyword>
<name>A0A2J6PHN6_9HELO</name>
<evidence type="ECO:0000256" key="2">
    <source>
        <dbReference type="ARBA" id="ARBA00004629"/>
    </source>
</evidence>
<dbReference type="GO" id="GO:0005634">
    <property type="term" value="C:nucleus"/>
    <property type="evidence" value="ECO:0007669"/>
    <property type="project" value="UniProtKB-SubCell"/>
</dbReference>
<evidence type="ECO:0000256" key="6">
    <source>
        <dbReference type="ARBA" id="ARBA00022838"/>
    </source>
</evidence>
<evidence type="ECO:0000256" key="8">
    <source>
        <dbReference type="ARBA" id="ARBA00023306"/>
    </source>
</evidence>
<dbReference type="EMBL" id="KZ613532">
    <property type="protein sequence ID" value="PMD13396.1"/>
    <property type="molecule type" value="Genomic_DNA"/>
</dbReference>
<dbReference type="STRING" id="1745343.A0A2J6PHN6"/>
<feature type="region of interest" description="Disordered" evidence="11">
    <location>
        <begin position="108"/>
        <end position="130"/>
    </location>
</feature>
<keyword evidence="8" id="KW-0131">Cell cycle</keyword>
<evidence type="ECO:0000313" key="12">
    <source>
        <dbReference type="EMBL" id="PMD13396.1"/>
    </source>
</evidence>
<evidence type="ECO:0000256" key="11">
    <source>
        <dbReference type="SAM" id="MobiDB-lite"/>
    </source>
</evidence>
<evidence type="ECO:0000256" key="4">
    <source>
        <dbReference type="ARBA" id="ARBA00022618"/>
    </source>
</evidence>
<dbReference type="Pfam" id="PF03980">
    <property type="entry name" value="Nnf1"/>
    <property type="match status" value="1"/>
</dbReference>
<protein>
    <submittedName>
        <fullName evidence="12">Nnf1-domain-containing protein</fullName>
    </submittedName>
</protein>
<comment type="subcellular location">
    <subcellularLocation>
        <location evidence="2">Chromosome</location>
        <location evidence="2">Centromere</location>
        <location evidence="2">Kinetochore</location>
    </subcellularLocation>
    <subcellularLocation>
        <location evidence="1">Nucleus</location>
    </subcellularLocation>
</comment>
<dbReference type="GO" id="GO:0007059">
    <property type="term" value="P:chromosome segregation"/>
    <property type="evidence" value="ECO:0007669"/>
    <property type="project" value="TreeGrafter"/>
</dbReference>
<feature type="coiled-coil region" evidence="10">
    <location>
        <begin position="153"/>
        <end position="191"/>
    </location>
</feature>
<keyword evidence="7" id="KW-0539">Nucleus</keyword>
<accession>A0A2J6PHN6</accession>
<keyword evidence="9" id="KW-0137">Centromere</keyword>
<gene>
    <name evidence="12" type="ORF">NA56DRAFT_651846</name>
</gene>
<keyword evidence="10" id="KW-0175">Coiled coil</keyword>
<dbReference type="InterPro" id="IPR007128">
    <property type="entry name" value="PMF1/Nnf1"/>
</dbReference>
<dbReference type="OrthoDB" id="18453at2759"/>
<evidence type="ECO:0000256" key="3">
    <source>
        <dbReference type="ARBA" id="ARBA00022454"/>
    </source>
</evidence>
<keyword evidence="6" id="KW-0995">Kinetochore</keyword>
<keyword evidence="4" id="KW-0132">Cell division</keyword>
<dbReference type="PANTHER" id="PTHR15459">
    <property type="entry name" value="POLYAMINE-MODULATED FACTOR 1"/>
    <property type="match status" value="1"/>
</dbReference>
<feature type="compositionally biased region" description="Pro residues" evidence="11">
    <location>
        <begin position="10"/>
        <end position="19"/>
    </location>
</feature>
<evidence type="ECO:0000256" key="9">
    <source>
        <dbReference type="ARBA" id="ARBA00023328"/>
    </source>
</evidence>
<evidence type="ECO:0000256" key="5">
    <source>
        <dbReference type="ARBA" id="ARBA00022776"/>
    </source>
</evidence>
<sequence>MPSADMEKSPSPPPAPPVQSIPGVRAERLTKVYTTALESTLSAVSYPSFSACFPSIAKNAPKQLEAMHKGMCERLRTFAMGEFGEIMEERRVVERLNELEGLIADARKRKSRSVEGGEGSGEVAPHTLPPRPLVDAHLTPLYRSQQSQLNAKLQTTQSQNASLLEVLRRQRQEIDELVRVAERVVEDLESAGTKLAKEGEVLSEAARAEEVLRNV</sequence>
<evidence type="ECO:0000256" key="1">
    <source>
        <dbReference type="ARBA" id="ARBA00004123"/>
    </source>
</evidence>
<dbReference type="GO" id="GO:0051301">
    <property type="term" value="P:cell division"/>
    <property type="evidence" value="ECO:0007669"/>
    <property type="project" value="UniProtKB-KW"/>
</dbReference>
<evidence type="ECO:0000313" key="13">
    <source>
        <dbReference type="Proteomes" id="UP000235672"/>
    </source>
</evidence>
<dbReference type="AlphaFoldDB" id="A0A2J6PHN6"/>
<dbReference type="PANTHER" id="PTHR15459:SF3">
    <property type="entry name" value="POLYAMINE-MODULATED FACTOR 1"/>
    <property type="match status" value="1"/>
</dbReference>
<keyword evidence="13" id="KW-1185">Reference proteome</keyword>
<dbReference type="GO" id="GO:0000444">
    <property type="term" value="C:MIS12/MIND type complex"/>
    <property type="evidence" value="ECO:0007669"/>
    <property type="project" value="InterPro"/>
</dbReference>
<evidence type="ECO:0000256" key="10">
    <source>
        <dbReference type="SAM" id="Coils"/>
    </source>
</evidence>
<proteinExistence type="predicted"/>
<feature type="region of interest" description="Disordered" evidence="11">
    <location>
        <begin position="1"/>
        <end position="23"/>
    </location>
</feature>
<dbReference type="Proteomes" id="UP000235672">
    <property type="component" value="Unassembled WGS sequence"/>
</dbReference>
<evidence type="ECO:0000256" key="7">
    <source>
        <dbReference type="ARBA" id="ARBA00023242"/>
    </source>
</evidence>